<keyword evidence="1" id="KW-0645">Protease</keyword>
<keyword evidence="1" id="KW-0121">Carboxypeptidase</keyword>
<sequence length="141" mass="13879">MNRPNRDRTGRNVRPVQRPLAVAAVVALALVLVGCEGTGGDAQVSDAGGGAAAGPSDFVGVRGRVLTSDGAPVAGAVVAAAALPGTTAAVPELGVITGPDGSYAWPLPPGRFQLSVQGEQAVAAVSVAVEPGKATEADIRF</sequence>
<dbReference type="Proteomes" id="UP000294547">
    <property type="component" value="Unassembled WGS sequence"/>
</dbReference>
<accession>A0A4R6RC88</accession>
<reference evidence="1 2" key="1">
    <citation type="submission" date="2019-03" db="EMBL/GenBank/DDBJ databases">
        <title>Genomic Encyclopedia of Type Strains, Phase IV (KMG-IV): sequencing the most valuable type-strain genomes for metagenomic binning, comparative biology and taxonomic classification.</title>
        <authorList>
            <person name="Goeker M."/>
        </authorList>
    </citation>
    <scope>NUCLEOTIDE SEQUENCE [LARGE SCALE GENOMIC DNA]</scope>
    <source>
        <strain evidence="1 2">DSM 102969</strain>
    </source>
</reference>
<dbReference type="SUPFAM" id="SSF49452">
    <property type="entry name" value="Starch-binding domain-like"/>
    <property type="match status" value="1"/>
</dbReference>
<dbReference type="PROSITE" id="PS51257">
    <property type="entry name" value="PROKAR_LIPOPROTEIN"/>
    <property type="match status" value="1"/>
</dbReference>
<dbReference type="GO" id="GO:0030246">
    <property type="term" value="F:carbohydrate binding"/>
    <property type="evidence" value="ECO:0007669"/>
    <property type="project" value="InterPro"/>
</dbReference>
<proteinExistence type="predicted"/>
<protein>
    <submittedName>
        <fullName evidence="1">Carboxypeptidase family protein</fullName>
    </submittedName>
</protein>
<evidence type="ECO:0000313" key="2">
    <source>
        <dbReference type="Proteomes" id="UP000294547"/>
    </source>
</evidence>
<comment type="caution">
    <text evidence="1">The sequence shown here is derived from an EMBL/GenBank/DDBJ whole genome shotgun (WGS) entry which is preliminary data.</text>
</comment>
<organism evidence="1 2">
    <name type="scientific">Oharaeibacter diazotrophicus</name>
    <dbReference type="NCBI Taxonomy" id="1920512"/>
    <lineage>
        <taxon>Bacteria</taxon>
        <taxon>Pseudomonadati</taxon>
        <taxon>Pseudomonadota</taxon>
        <taxon>Alphaproteobacteria</taxon>
        <taxon>Hyphomicrobiales</taxon>
        <taxon>Pleomorphomonadaceae</taxon>
        <taxon>Oharaeibacter</taxon>
    </lineage>
</organism>
<dbReference type="AlphaFoldDB" id="A0A4R6RC88"/>
<dbReference type="InterPro" id="IPR013784">
    <property type="entry name" value="Carb-bd-like_fold"/>
</dbReference>
<name>A0A4R6RC88_9HYPH</name>
<dbReference type="GO" id="GO:0004180">
    <property type="term" value="F:carboxypeptidase activity"/>
    <property type="evidence" value="ECO:0007669"/>
    <property type="project" value="UniProtKB-KW"/>
</dbReference>
<evidence type="ECO:0000313" key="1">
    <source>
        <dbReference type="EMBL" id="TDP83297.1"/>
    </source>
</evidence>
<keyword evidence="2" id="KW-1185">Reference proteome</keyword>
<dbReference type="EMBL" id="SNXY01000009">
    <property type="protein sequence ID" value="TDP83297.1"/>
    <property type="molecule type" value="Genomic_DNA"/>
</dbReference>
<dbReference type="Gene3D" id="2.60.40.1120">
    <property type="entry name" value="Carboxypeptidase-like, regulatory domain"/>
    <property type="match status" value="1"/>
</dbReference>
<dbReference type="Pfam" id="PF13620">
    <property type="entry name" value="CarboxypepD_reg"/>
    <property type="match status" value="1"/>
</dbReference>
<gene>
    <name evidence="1" type="ORF">EDD54_3257</name>
</gene>
<keyword evidence="1" id="KW-0378">Hydrolase</keyword>